<feature type="region of interest" description="Disordered" evidence="1">
    <location>
        <begin position="246"/>
        <end position="289"/>
    </location>
</feature>
<feature type="compositionally biased region" description="Polar residues" evidence="1">
    <location>
        <begin position="722"/>
        <end position="731"/>
    </location>
</feature>
<dbReference type="AlphaFoldDB" id="A0A0F7UX49"/>
<gene>
    <name evidence="2" type="ORF">BN1205_032035</name>
</gene>
<evidence type="ECO:0000256" key="1">
    <source>
        <dbReference type="SAM" id="MobiDB-lite"/>
    </source>
</evidence>
<feature type="region of interest" description="Disordered" evidence="1">
    <location>
        <begin position="719"/>
        <end position="784"/>
    </location>
</feature>
<reference evidence="2" key="1">
    <citation type="journal article" date="2015" name="PLoS ONE">
        <title>Comprehensive Evaluation of Toxoplasma gondii VEG and Neospora caninum LIV Genomes with Tachyzoite Stage Transcriptome and Proteome Defines Novel Transcript Features.</title>
        <authorList>
            <person name="Ramaprasad A."/>
            <person name="Mourier T."/>
            <person name="Naeem R."/>
            <person name="Malas T.B."/>
            <person name="Moussa E."/>
            <person name="Panigrahi A."/>
            <person name="Vermont S.J."/>
            <person name="Otto T.D."/>
            <person name="Wastling J."/>
            <person name="Pain A."/>
        </authorList>
    </citation>
    <scope>NUCLEOTIDE SEQUENCE</scope>
    <source>
        <strain evidence="2">VEG</strain>
    </source>
</reference>
<name>A0A0F7UX49_TOXGV</name>
<feature type="compositionally biased region" description="Low complexity" evidence="1">
    <location>
        <begin position="13"/>
        <end position="30"/>
    </location>
</feature>
<feature type="region of interest" description="Disordered" evidence="1">
    <location>
        <begin position="136"/>
        <end position="211"/>
    </location>
</feature>
<dbReference type="EMBL" id="LN714494">
    <property type="protein sequence ID" value="CEL73046.1"/>
    <property type="molecule type" value="Genomic_DNA"/>
</dbReference>
<feature type="compositionally biased region" description="Acidic residues" evidence="1">
    <location>
        <begin position="770"/>
        <end position="784"/>
    </location>
</feature>
<evidence type="ECO:0000313" key="2">
    <source>
        <dbReference type="EMBL" id="CEL73046.1"/>
    </source>
</evidence>
<accession>A0A0F7UX49</accession>
<feature type="compositionally biased region" description="Polar residues" evidence="1">
    <location>
        <begin position="246"/>
        <end position="257"/>
    </location>
</feature>
<feature type="region of interest" description="Disordered" evidence="1">
    <location>
        <begin position="1"/>
        <end position="30"/>
    </location>
</feature>
<feature type="region of interest" description="Disordered" evidence="1">
    <location>
        <begin position="863"/>
        <end position="914"/>
    </location>
</feature>
<sequence>MGEDHDDVAQPPSSSFSSSSITLSSATSSASSSRTRSLCVSSLTRREEKRKAILQLLNTVSGLTGLTAETLTLKAVHSSLRFTCPCPRSSCSCSSPSASLCSRASSAIGTCRSFSSLSSPCGFSIFSCPHDSFEKRRRVSRDGRRGNTLTARSEGGARENESRRTPGRGSREANKEVQNDDVGEGRKARELQGSNACCRRQNEPEAGKKPARALSGTALVDKAFGTVILPLLKKLFSTSADSAKSFASTSHQTSASDATRVGAGRGDEPRRKKCRRETEVEEAREDASETDEDEDLLLVNVATLRSLLRFVRDVLSGRIDREAPRGLCARALRRVAEVAVLLLSLLGPLLPVAVFPSATAASTFSLGADAQRSSDRTRIGNRFSPRLLWLAKEDWAAALLACMHVLDNYLGQGGDEGSRHEGAAGGPRAVDFATFVSETVEGFAFLAASPLPSSLQSDQPSLSLFPRTLWSLSFADKRASKHPSSGFFSLPFASSFSPFSLSGGFPGPSATSSHQCPTGRRVVHPVALSLFQQLLVQLLSVNWSPVVDYHVSVQRLLRLSSLRQSSGLLSSSALPGSLSSFSFSLSSSHPSEHCFSHLPSPLPNFERQQDVQRTLRMPLDTLAGLTCSHRDRWEAAAPVEDSSSPHVPISSLRLSSFSPPASPGETHLVSSLAGVCAAFAGKGCDTENEASMHLCGIAIEGALGTLEAIASRMNAHGRSRVLTPSTSSKSASFGALQTRKRRRLTGRGGDGHRRPEEAGERARKGQEGQGDYEEAGASETDSEGNLEDECRLLYSWLMLVLQFAGDSKEVETSSGEEGDADASPAVTARWAVASHTVRQGCARRLKTLLLSLHRTFFLPARTLAPSPRSESQATGRGSAEEDSEARGNSERLTNAGDTELAPAPEPARWIPYDTSRRNTGEITSRAEAPRRTTRVAEPFWVIPSVFAPLLPSVARLLSVYFLLDLRPEEETVLHFLDLWTSARCAIHATGAEPNWTVPRVLPGVLRLLLNAAADPALRAEVLLATPLLLLGREKELSEDTRERETDEPKLEDEAQGEAARRGRPARQHGGERGSSLSVIGALRCEGTNIDHCEALLRGALRLSTEDQRLSFYRLLHHRIDSLYASSCAVSPASGRSSSGRSALEIVSFKAALIALAARLLPQPLRCIQGEEAVNSSLRGAEIIAEECRPGEAQISATNDNGWEEPLGRKLAFSLLCSTARLLSAQESRPVSPAPCPHFRHLSFLGF</sequence>
<feature type="compositionally biased region" description="Basic and acidic residues" evidence="1">
    <location>
        <begin position="155"/>
        <end position="190"/>
    </location>
</feature>
<feature type="compositionally biased region" description="Basic and acidic residues" evidence="1">
    <location>
        <begin position="749"/>
        <end position="766"/>
    </location>
</feature>
<proteinExistence type="predicted"/>
<feature type="compositionally biased region" description="Basic and acidic residues" evidence="1">
    <location>
        <begin position="1036"/>
        <end position="1052"/>
    </location>
</feature>
<feature type="region of interest" description="Disordered" evidence="1">
    <location>
        <begin position="1036"/>
        <end position="1074"/>
    </location>
</feature>
<protein>
    <submittedName>
        <fullName evidence="2">Uncharacterized protein</fullName>
    </submittedName>
</protein>
<feature type="compositionally biased region" description="Acidic residues" evidence="1">
    <location>
        <begin position="279"/>
        <end position="289"/>
    </location>
</feature>
<organism evidence="2">
    <name type="scientific">Toxoplasma gondii (strain ATCC 50861 / VEG)</name>
    <dbReference type="NCBI Taxonomy" id="432359"/>
    <lineage>
        <taxon>Eukaryota</taxon>
        <taxon>Sar</taxon>
        <taxon>Alveolata</taxon>
        <taxon>Apicomplexa</taxon>
        <taxon>Conoidasida</taxon>
        <taxon>Coccidia</taxon>
        <taxon>Eucoccidiorida</taxon>
        <taxon>Eimeriorina</taxon>
        <taxon>Sarcocystidae</taxon>
        <taxon>Toxoplasma</taxon>
    </lineage>
</organism>